<organism evidence="3 4">
    <name type="scientific">Kibdelosporangium banguiense</name>
    <dbReference type="NCBI Taxonomy" id="1365924"/>
    <lineage>
        <taxon>Bacteria</taxon>
        <taxon>Bacillati</taxon>
        <taxon>Actinomycetota</taxon>
        <taxon>Actinomycetes</taxon>
        <taxon>Pseudonocardiales</taxon>
        <taxon>Pseudonocardiaceae</taxon>
        <taxon>Kibdelosporangium</taxon>
    </lineage>
</organism>
<dbReference type="PANTHER" id="PTHR11365">
    <property type="entry name" value="5-OXOPROLINASE RELATED"/>
    <property type="match status" value="1"/>
</dbReference>
<evidence type="ECO:0000313" key="4">
    <source>
        <dbReference type="Proteomes" id="UP001519332"/>
    </source>
</evidence>
<evidence type="ECO:0000256" key="1">
    <source>
        <dbReference type="SAM" id="MobiDB-lite"/>
    </source>
</evidence>
<reference evidence="3 4" key="1">
    <citation type="submission" date="2021-03" db="EMBL/GenBank/DDBJ databases">
        <title>Sequencing the genomes of 1000 actinobacteria strains.</title>
        <authorList>
            <person name="Klenk H.-P."/>
        </authorList>
    </citation>
    <scope>NUCLEOTIDE SEQUENCE [LARGE SCALE GENOMIC DNA]</scope>
    <source>
        <strain evidence="3 4">DSM 46670</strain>
    </source>
</reference>
<dbReference type="PANTHER" id="PTHR11365:SF23">
    <property type="entry name" value="HYPOTHETICAL 5-OXOPROLINASE (EUROFUNG)-RELATED"/>
    <property type="match status" value="1"/>
</dbReference>
<dbReference type="GO" id="GO:0047423">
    <property type="term" value="F:N-methylhydantoinase (ATP-hydrolyzing) activity"/>
    <property type="evidence" value="ECO:0007669"/>
    <property type="project" value="UniProtKB-EC"/>
</dbReference>
<feature type="domain" description="Hydantoinase B/oxoprolinase" evidence="2">
    <location>
        <begin position="5"/>
        <end position="524"/>
    </location>
</feature>
<dbReference type="EC" id="3.5.2.14" evidence="3"/>
<dbReference type="EMBL" id="JAGINW010000001">
    <property type="protein sequence ID" value="MBP2328998.1"/>
    <property type="molecule type" value="Genomic_DNA"/>
</dbReference>
<dbReference type="InterPro" id="IPR045079">
    <property type="entry name" value="Oxoprolinase-like"/>
</dbReference>
<dbReference type="RefSeq" id="WP_209645882.1">
    <property type="nucleotide sequence ID" value="NZ_JAGINW010000001.1"/>
</dbReference>
<proteinExistence type="predicted"/>
<keyword evidence="4" id="KW-1185">Reference proteome</keyword>
<accession>A0ABS4TX58</accession>
<feature type="region of interest" description="Disordered" evidence="1">
    <location>
        <begin position="515"/>
        <end position="554"/>
    </location>
</feature>
<keyword evidence="3" id="KW-0378">Hydrolase</keyword>
<sequence>MTTVDGATVEVVRSYLISAAEEMRATLIRTSFNPVIYEVHDFGMSMYDAGLRLIAEATGLTFFLGANDFSLRKGVEYVGRENLYPGDVVLLNYPYWNAAHASDATLFAPVFTPGDETPVGFLCIRAHWMDLGAKDPGYVLDSTDMHQEGIIFPGTKVVSRGEPVHEIHELIRFNSRMPAEVLGDLHAQIAALRTGERRLLEILAKFGQETVAAAVQRMIDDGAARSRAALERLPQGSWTAVDWLDDDGISDEPVRMQATVTVADGEFTVDFDGSAVAVAGPINMPFGATEAICKVVLKSLTSPDQPSNEGTVAPLRVKAEPGTLFHAVYPQPTYTLWTGIVAVELILKALAQGMPELLPASSGGDVPGMMMVGTHPDTGQLFAVSNNDPVGWGATVSHDGMDAAAHISGSTGRTTPIEVLEAKTGMFFERVEMRTDSGGAGRFRGGVGLRRDIRFVTPGEFLSVIKKTRTRPWALDGGQEPEPNQVVVFPGTEREARVSTKRTQVEVGDRVTLLTGGGGGHGDPRRRDPEAVREDVAEGYVSPEAAHEQYGLEV</sequence>
<protein>
    <submittedName>
        <fullName evidence="3">N-methylhydantoinase B</fullName>
        <ecNumber evidence="3">3.5.2.14</ecNumber>
    </submittedName>
</protein>
<comment type="caution">
    <text evidence="3">The sequence shown here is derived from an EMBL/GenBank/DDBJ whole genome shotgun (WGS) entry which is preliminary data.</text>
</comment>
<dbReference type="Pfam" id="PF02538">
    <property type="entry name" value="Hydantoinase_B"/>
    <property type="match status" value="1"/>
</dbReference>
<gene>
    <name evidence="3" type="ORF">JOF56_009383</name>
</gene>
<dbReference type="Proteomes" id="UP001519332">
    <property type="component" value="Unassembled WGS sequence"/>
</dbReference>
<name>A0ABS4TX58_9PSEU</name>
<evidence type="ECO:0000313" key="3">
    <source>
        <dbReference type="EMBL" id="MBP2328998.1"/>
    </source>
</evidence>
<dbReference type="InterPro" id="IPR003692">
    <property type="entry name" value="Hydantoinase_B"/>
</dbReference>
<feature type="compositionally biased region" description="Basic and acidic residues" evidence="1">
    <location>
        <begin position="522"/>
        <end position="536"/>
    </location>
</feature>
<evidence type="ECO:0000259" key="2">
    <source>
        <dbReference type="Pfam" id="PF02538"/>
    </source>
</evidence>